<reference evidence="4" key="1">
    <citation type="journal article" date="2015" name="Nature">
        <title>Complex archaea that bridge the gap between prokaryotes and eukaryotes.</title>
        <authorList>
            <person name="Spang A."/>
            <person name="Saw J.H."/>
            <person name="Jorgensen S.L."/>
            <person name="Zaremba-Niedzwiedzka K."/>
            <person name="Martijn J."/>
            <person name="Lind A.E."/>
            <person name="van Eijk R."/>
            <person name="Schleper C."/>
            <person name="Guy L."/>
            <person name="Ettema T.J."/>
        </authorList>
    </citation>
    <scope>NUCLEOTIDE SEQUENCE</scope>
</reference>
<name>A0A0F9DVW4_9ZZZZ</name>
<dbReference type="GO" id="GO:0003924">
    <property type="term" value="F:GTPase activity"/>
    <property type="evidence" value="ECO:0007669"/>
    <property type="project" value="InterPro"/>
</dbReference>
<dbReference type="GO" id="GO:0032790">
    <property type="term" value="P:ribosome disassembly"/>
    <property type="evidence" value="ECO:0007669"/>
    <property type="project" value="TreeGrafter"/>
</dbReference>
<dbReference type="SUPFAM" id="SSF52540">
    <property type="entry name" value="P-loop containing nucleoside triphosphate hydrolases"/>
    <property type="match status" value="1"/>
</dbReference>
<gene>
    <name evidence="4" type="ORF">LCGC14_2149170</name>
</gene>
<evidence type="ECO:0000256" key="1">
    <source>
        <dbReference type="ARBA" id="ARBA00022741"/>
    </source>
</evidence>
<feature type="non-terminal residue" evidence="4">
    <location>
        <position position="182"/>
    </location>
</feature>
<dbReference type="GO" id="GO:0005525">
    <property type="term" value="F:GTP binding"/>
    <property type="evidence" value="ECO:0007669"/>
    <property type="project" value="UniProtKB-KW"/>
</dbReference>
<dbReference type="EMBL" id="LAZR01027340">
    <property type="protein sequence ID" value="KKL66018.1"/>
    <property type="molecule type" value="Genomic_DNA"/>
</dbReference>
<dbReference type="Pfam" id="PF00009">
    <property type="entry name" value="GTP_EFTU"/>
    <property type="match status" value="1"/>
</dbReference>
<comment type="caution">
    <text evidence="4">The sequence shown here is derived from an EMBL/GenBank/DDBJ whole genome shotgun (WGS) entry which is preliminary data.</text>
</comment>
<dbReference type="NCBIfam" id="TIGR00231">
    <property type="entry name" value="small_GTP"/>
    <property type="match status" value="1"/>
</dbReference>
<organism evidence="4">
    <name type="scientific">marine sediment metagenome</name>
    <dbReference type="NCBI Taxonomy" id="412755"/>
    <lineage>
        <taxon>unclassified sequences</taxon>
        <taxon>metagenomes</taxon>
        <taxon>ecological metagenomes</taxon>
    </lineage>
</organism>
<dbReference type="PANTHER" id="PTHR43261:SF6">
    <property type="entry name" value="ELONGATION FACTOR G-LIKE PROTEIN"/>
    <property type="match status" value="1"/>
</dbReference>
<protein>
    <recommendedName>
        <fullName evidence="3">Tr-type G domain-containing protein</fullName>
    </recommendedName>
</protein>
<keyword evidence="2" id="KW-0342">GTP-binding</keyword>
<dbReference type="AlphaFoldDB" id="A0A0F9DVW4"/>
<dbReference type="InterPro" id="IPR000795">
    <property type="entry name" value="T_Tr_GTP-bd_dom"/>
</dbReference>
<keyword evidence="1" id="KW-0547">Nucleotide-binding</keyword>
<dbReference type="InterPro" id="IPR005225">
    <property type="entry name" value="Small_GTP-bd"/>
</dbReference>
<dbReference type="PANTHER" id="PTHR43261">
    <property type="entry name" value="TRANSLATION ELONGATION FACTOR G-RELATED"/>
    <property type="match status" value="1"/>
</dbReference>
<accession>A0A0F9DVW4</accession>
<evidence type="ECO:0000259" key="3">
    <source>
        <dbReference type="PROSITE" id="PS51722"/>
    </source>
</evidence>
<dbReference type="PROSITE" id="PS51722">
    <property type="entry name" value="G_TR_2"/>
    <property type="match status" value="1"/>
</dbReference>
<sequence>MPAKNPQEIRNIALVGHGGAGKTTLAEGILNVTGATNRFGTIEDGTTVMDHLDVEKEKQHSVDPAMAHAQQAGKTINVIDTPGYPDFIGGAIAALGGTDTAVIVVSASAGIEVSTRRMFNDAGKAGLARALVVNKIDAENVDLPALVAALTETFGPAVKCMNLPADGGKKVVDVFTNDSGEA</sequence>
<evidence type="ECO:0000313" key="4">
    <source>
        <dbReference type="EMBL" id="KKL66018.1"/>
    </source>
</evidence>
<dbReference type="PRINTS" id="PR00315">
    <property type="entry name" value="ELONGATNFCT"/>
</dbReference>
<evidence type="ECO:0000256" key="2">
    <source>
        <dbReference type="ARBA" id="ARBA00023134"/>
    </source>
</evidence>
<dbReference type="InterPro" id="IPR027417">
    <property type="entry name" value="P-loop_NTPase"/>
</dbReference>
<proteinExistence type="predicted"/>
<dbReference type="Gene3D" id="3.40.50.300">
    <property type="entry name" value="P-loop containing nucleotide triphosphate hydrolases"/>
    <property type="match status" value="1"/>
</dbReference>
<feature type="domain" description="Tr-type G" evidence="3">
    <location>
        <begin position="7"/>
        <end position="182"/>
    </location>
</feature>